<dbReference type="Pfam" id="PF20212">
    <property type="entry name" value="DUF6572"/>
    <property type="match status" value="1"/>
</dbReference>
<evidence type="ECO:0000313" key="2">
    <source>
        <dbReference type="Proteomes" id="UP000237684"/>
    </source>
</evidence>
<comment type="caution">
    <text evidence="1">The sequence shown here is derived from an EMBL/GenBank/DDBJ whole genome shotgun (WGS) entry which is preliminary data.</text>
</comment>
<dbReference type="EMBL" id="NIGF01000040">
    <property type="protein sequence ID" value="PQV62398.1"/>
    <property type="molecule type" value="Genomic_DNA"/>
</dbReference>
<dbReference type="OrthoDB" id="2229810at2"/>
<proteinExistence type="predicted"/>
<dbReference type="RefSeq" id="WP_106381426.1">
    <property type="nucleotide sequence ID" value="NZ_NIGF01000040.1"/>
</dbReference>
<gene>
    <name evidence="1" type="ORF">B1R32_1401</name>
</gene>
<name>A0A2S8SNM9_9BACT</name>
<sequence length="253" mass="27178">MPLEDTNVIDIVTTSEEGKTVLVLTDAGVTSDPEARNALFMEKLKTYMGAIMSGDLTDQFPAASPRNYEIRVMCTLPPTEEMLAIRSMSPKGDPRNAVPVEFEIFGAGDAAPQKVERALLEAPELSENLASTINFALTMGLEALKDGDEVAHAVVLGPQCATVVLLSGFEDTREAARKYAADLGPEVKAFAVSFEGKMGVGGSLVTAAIVEGSERSLEQGVAFGQRFQPKGFLKKFKLQGERVFLANCDSYFS</sequence>
<protein>
    <submittedName>
        <fullName evidence="1">Uncharacterized protein</fullName>
    </submittedName>
</protein>
<dbReference type="AlphaFoldDB" id="A0A2S8SNM9"/>
<keyword evidence="2" id="KW-1185">Reference proteome</keyword>
<evidence type="ECO:0000313" key="1">
    <source>
        <dbReference type="EMBL" id="PQV62398.1"/>
    </source>
</evidence>
<accession>A0A2S8SNM9</accession>
<dbReference type="Proteomes" id="UP000237684">
    <property type="component" value="Unassembled WGS sequence"/>
</dbReference>
<organism evidence="1 2">
    <name type="scientific">Abditibacterium utsteinense</name>
    <dbReference type="NCBI Taxonomy" id="1960156"/>
    <lineage>
        <taxon>Bacteria</taxon>
        <taxon>Pseudomonadati</taxon>
        <taxon>Abditibacteriota</taxon>
        <taxon>Abditibacteriia</taxon>
        <taxon>Abditibacteriales</taxon>
        <taxon>Abditibacteriaceae</taxon>
        <taxon>Abditibacterium</taxon>
    </lineage>
</organism>
<dbReference type="InParanoid" id="A0A2S8SNM9"/>
<dbReference type="InterPro" id="IPR046702">
    <property type="entry name" value="DUF6572"/>
</dbReference>
<reference evidence="1 2" key="1">
    <citation type="journal article" date="2018" name="Syst. Appl. Microbiol.">
        <title>Abditibacterium utsteinense sp. nov., the first cultivated member of candidate phylum FBP, isolated from ice-free Antarctic soil samples.</title>
        <authorList>
            <person name="Tahon G."/>
            <person name="Tytgat B."/>
            <person name="Lebbe L."/>
            <person name="Carlier A."/>
            <person name="Willems A."/>
        </authorList>
    </citation>
    <scope>NUCLEOTIDE SEQUENCE [LARGE SCALE GENOMIC DNA]</scope>
    <source>
        <strain evidence="1 2">LMG 29911</strain>
    </source>
</reference>